<reference evidence="4 5" key="1">
    <citation type="submission" date="2016-10" db="EMBL/GenBank/DDBJ databases">
        <authorList>
            <person name="Varghese N."/>
            <person name="Submissions S."/>
        </authorList>
    </citation>
    <scope>NUCLEOTIDE SEQUENCE [LARGE SCALE GENOMIC DNA]</scope>
    <source>
        <strain evidence="4 5">DSM 21822</strain>
    </source>
</reference>
<evidence type="ECO:0000259" key="2">
    <source>
        <dbReference type="Pfam" id="PF25917"/>
    </source>
</evidence>
<feature type="domain" description="Multidrug resistance protein MdtA-like barrel-sandwich hybrid" evidence="2">
    <location>
        <begin position="113"/>
        <end position="253"/>
    </location>
</feature>
<protein>
    <submittedName>
        <fullName evidence="4">RND family efflux transporter, MFP subunit</fullName>
    </submittedName>
</protein>
<keyword evidence="5" id="KW-1185">Reference proteome</keyword>
<accession>A0A1I4EJQ1</accession>
<sequence>MEALKEELVREASPVSATEPLNPPSTQTADGAAQEANPTLPAPVALQDRDQVAVLSQGQSIRPRRFVPQVLLATAKRLTTLVLALVAVLISLLAWDSYLTAPWTRDGRVRVQVASVAPEISGRIKDLRVADNQFVRKGDVLFVIDPFDFNLALHGSKAMLQQRAADLQVKERQSERQRKLSSVATTPEQQQIYAGNAIQAEAAFEAAQYQVALAEINLKRTEVRSPVNGYVTNLLLRAGDYARQGVTNVSIIDTDSFWIDGYFEETKMSHVCTGARVEAKLMGYSAPIVGHVNTITRGLSVSNAAAGAQGLPNVDPIYTWVRLAQRVPVRIAIDEVPPGVPLVSGMTATVTVRDNSAADHSWLFSARASLFNVLGSPPANPDCISPVIDSEPGQSVPAWEAQATPDPEQINPGLATDIQASPR</sequence>
<dbReference type="Pfam" id="PF25963">
    <property type="entry name" value="Beta-barrel_AAEA"/>
    <property type="match status" value="1"/>
</dbReference>
<dbReference type="InterPro" id="IPR058634">
    <property type="entry name" value="AaeA-lik-b-barrel"/>
</dbReference>
<dbReference type="OrthoDB" id="9811754at2"/>
<evidence type="ECO:0000256" key="1">
    <source>
        <dbReference type="SAM" id="MobiDB-lite"/>
    </source>
</evidence>
<feature type="domain" description="p-hydroxybenzoic acid efflux pump subunit AaeA-like beta-barrel" evidence="3">
    <location>
        <begin position="256"/>
        <end position="352"/>
    </location>
</feature>
<dbReference type="EMBL" id="FOSL01000027">
    <property type="protein sequence ID" value="SFL05954.1"/>
    <property type="molecule type" value="Genomic_DNA"/>
</dbReference>
<dbReference type="PANTHER" id="PTHR30367">
    <property type="entry name" value="P-HYDROXYBENZOIC ACID EFFLUX PUMP SUBUNIT AAEA-RELATED"/>
    <property type="match status" value="1"/>
</dbReference>
<dbReference type="Pfam" id="PF25917">
    <property type="entry name" value="BSH_RND"/>
    <property type="match status" value="1"/>
</dbReference>
<evidence type="ECO:0000313" key="5">
    <source>
        <dbReference type="Proteomes" id="UP000323300"/>
    </source>
</evidence>
<dbReference type="Gene3D" id="2.40.30.170">
    <property type="match status" value="1"/>
</dbReference>
<organism evidence="4 5">
    <name type="scientific">Neomesorhizobium albiziae</name>
    <dbReference type="NCBI Taxonomy" id="335020"/>
    <lineage>
        <taxon>Bacteria</taxon>
        <taxon>Pseudomonadati</taxon>
        <taxon>Pseudomonadota</taxon>
        <taxon>Alphaproteobacteria</taxon>
        <taxon>Hyphomicrobiales</taxon>
        <taxon>Phyllobacteriaceae</taxon>
        <taxon>Neomesorhizobium</taxon>
    </lineage>
</organism>
<feature type="region of interest" description="Disordered" evidence="1">
    <location>
        <begin position="1"/>
        <end position="37"/>
    </location>
</feature>
<gene>
    <name evidence="4" type="ORF">SAMN04488498_12734</name>
</gene>
<dbReference type="AlphaFoldDB" id="A0A1I4EJQ1"/>
<proteinExistence type="predicted"/>
<dbReference type="PANTHER" id="PTHR30367:SF1">
    <property type="entry name" value="MULTIDRUG RESISTANCE PROTEIN MDTN"/>
    <property type="match status" value="1"/>
</dbReference>
<dbReference type="SUPFAM" id="SSF111369">
    <property type="entry name" value="HlyD-like secretion proteins"/>
    <property type="match status" value="1"/>
</dbReference>
<evidence type="ECO:0000259" key="3">
    <source>
        <dbReference type="Pfam" id="PF25963"/>
    </source>
</evidence>
<feature type="compositionally biased region" description="Basic and acidic residues" evidence="1">
    <location>
        <begin position="1"/>
        <end position="10"/>
    </location>
</feature>
<dbReference type="Gene3D" id="2.40.50.100">
    <property type="match status" value="1"/>
</dbReference>
<dbReference type="RefSeq" id="WP_149763300.1">
    <property type="nucleotide sequence ID" value="NZ_BSPE01000090.1"/>
</dbReference>
<dbReference type="InterPro" id="IPR058625">
    <property type="entry name" value="MdtA-like_BSH"/>
</dbReference>
<name>A0A1I4EJQ1_9HYPH</name>
<dbReference type="InterPro" id="IPR050393">
    <property type="entry name" value="MFP_Efflux_Pump"/>
</dbReference>
<feature type="region of interest" description="Disordered" evidence="1">
    <location>
        <begin position="386"/>
        <end position="423"/>
    </location>
</feature>
<dbReference type="Proteomes" id="UP000323300">
    <property type="component" value="Unassembled WGS sequence"/>
</dbReference>
<evidence type="ECO:0000313" key="4">
    <source>
        <dbReference type="EMBL" id="SFL05954.1"/>
    </source>
</evidence>